<evidence type="ECO:0000313" key="1">
    <source>
        <dbReference type="EMBL" id="DAD89037.1"/>
    </source>
</evidence>
<reference evidence="1" key="1">
    <citation type="journal article" date="2021" name="Proc. Natl. Acad. Sci. U.S.A.">
        <title>A Catalog of Tens of Thousands of Viruses from Human Metagenomes Reveals Hidden Associations with Chronic Diseases.</title>
        <authorList>
            <person name="Tisza M.J."/>
            <person name="Buck C.B."/>
        </authorList>
    </citation>
    <scope>NUCLEOTIDE SEQUENCE</scope>
    <source>
        <strain evidence="1">Ctv0N24</strain>
    </source>
</reference>
<name>A0A8S5N2Z2_9CAUD</name>
<dbReference type="EMBL" id="BK015052">
    <property type="protein sequence ID" value="DAD89037.1"/>
    <property type="molecule type" value="Genomic_DNA"/>
</dbReference>
<proteinExistence type="predicted"/>
<organism evidence="1">
    <name type="scientific">Siphoviridae sp. ctv0N24</name>
    <dbReference type="NCBI Taxonomy" id="2826509"/>
    <lineage>
        <taxon>Viruses</taxon>
        <taxon>Duplodnaviria</taxon>
        <taxon>Heunggongvirae</taxon>
        <taxon>Uroviricota</taxon>
        <taxon>Caudoviricetes</taxon>
    </lineage>
</organism>
<sequence length="87" mass="9439">MRLIDADKIIDSLGVSDIDFAIGAVIDAQSTAFDVDKVIEQLKELKMRYFLTIANTGDADKDCAYENIANTIDKAIEIVKGGGVDDN</sequence>
<protein>
    <submittedName>
        <fullName evidence="1">Uncharacterized protein</fullName>
    </submittedName>
</protein>
<accession>A0A8S5N2Z2</accession>